<name>A0A7I7QFD0_9MYCO</name>
<protein>
    <recommendedName>
        <fullName evidence="3">Transcriptional regulator</fullName>
    </recommendedName>
</protein>
<gene>
    <name evidence="1" type="ORF">MSTO_51260</name>
</gene>
<evidence type="ECO:0000313" key="2">
    <source>
        <dbReference type="Proteomes" id="UP000467130"/>
    </source>
</evidence>
<sequence length="126" mass="13623">MLASISTDYYLRLEQAREENPSGEVLDAIAGALKLDDDAAAYMHNLVRQNSAQRRGESLREIHPELEALLDSWPLTVAYVCDPNLDVVLANSLAEKVSPNSESVSTPCVHYSSSPACVISIGTGGY</sequence>
<dbReference type="AlphaFoldDB" id="A0A7I7QFD0"/>
<keyword evidence="2" id="KW-1185">Reference proteome</keyword>
<dbReference type="Gene3D" id="1.10.260.40">
    <property type="entry name" value="lambda repressor-like DNA-binding domains"/>
    <property type="match status" value="1"/>
</dbReference>
<dbReference type="EMBL" id="AP022587">
    <property type="protein sequence ID" value="BBY24921.1"/>
    <property type="molecule type" value="Genomic_DNA"/>
</dbReference>
<dbReference type="GO" id="GO:0003677">
    <property type="term" value="F:DNA binding"/>
    <property type="evidence" value="ECO:0007669"/>
    <property type="project" value="InterPro"/>
</dbReference>
<evidence type="ECO:0000313" key="1">
    <source>
        <dbReference type="EMBL" id="BBY24921.1"/>
    </source>
</evidence>
<dbReference type="Proteomes" id="UP000467130">
    <property type="component" value="Chromosome"/>
</dbReference>
<dbReference type="KEGG" id="msto:MSTO_51260"/>
<dbReference type="PANTHER" id="PTHR35010:SF2">
    <property type="entry name" value="BLL4672 PROTEIN"/>
    <property type="match status" value="1"/>
</dbReference>
<dbReference type="InterPro" id="IPR010982">
    <property type="entry name" value="Lambda_DNA-bd_dom_sf"/>
</dbReference>
<proteinExistence type="predicted"/>
<dbReference type="PANTHER" id="PTHR35010">
    <property type="entry name" value="BLL4672 PROTEIN-RELATED"/>
    <property type="match status" value="1"/>
</dbReference>
<accession>A0A7I7QFD0</accession>
<reference evidence="1 2" key="1">
    <citation type="journal article" date="2019" name="Emerg. Microbes Infect.">
        <title>Comprehensive subspecies identification of 175 nontuberculous mycobacteria species based on 7547 genomic profiles.</title>
        <authorList>
            <person name="Matsumoto Y."/>
            <person name="Kinjo T."/>
            <person name="Motooka D."/>
            <person name="Nabeya D."/>
            <person name="Jung N."/>
            <person name="Uechi K."/>
            <person name="Horii T."/>
            <person name="Iida T."/>
            <person name="Fujita J."/>
            <person name="Nakamura S."/>
        </authorList>
    </citation>
    <scope>NUCLEOTIDE SEQUENCE [LARGE SCALE GENOMIC DNA]</scope>
    <source>
        <strain evidence="1 2">JCM 17783</strain>
    </source>
</reference>
<organism evidence="1 2">
    <name type="scientific">Mycobacterium stomatepiae</name>
    <dbReference type="NCBI Taxonomy" id="470076"/>
    <lineage>
        <taxon>Bacteria</taxon>
        <taxon>Bacillati</taxon>
        <taxon>Actinomycetota</taxon>
        <taxon>Actinomycetes</taxon>
        <taxon>Mycobacteriales</taxon>
        <taxon>Mycobacteriaceae</taxon>
        <taxon>Mycobacterium</taxon>
        <taxon>Mycobacterium simiae complex</taxon>
    </lineage>
</organism>
<evidence type="ECO:0008006" key="3">
    <source>
        <dbReference type="Google" id="ProtNLM"/>
    </source>
</evidence>